<sequence length="131" mass="15108">MGLVFSRAAWISKVSIWVVRRIGGGIKHFRYQRLLRCWLLQIWQEARVTGYIGEIVLPALVIRLFQDRYYCDTPANVGQGPLAVLFHHLTPSNPRFGLQVSRNCYISLVSRRITRDSPQAQGAHCSRVHYK</sequence>
<name>A0A8A1M2T2_AJECA</name>
<dbReference type="EMBL" id="CP069110">
    <property type="protein sequence ID" value="QSS59905.1"/>
    <property type="molecule type" value="Genomic_DNA"/>
</dbReference>
<gene>
    <name evidence="1" type="ORF">I7I51_04701</name>
</gene>
<organism evidence="1 2">
    <name type="scientific">Ajellomyces capsulatus</name>
    <name type="common">Darling's disease fungus</name>
    <name type="synonym">Histoplasma capsulatum</name>
    <dbReference type="NCBI Taxonomy" id="5037"/>
    <lineage>
        <taxon>Eukaryota</taxon>
        <taxon>Fungi</taxon>
        <taxon>Dikarya</taxon>
        <taxon>Ascomycota</taxon>
        <taxon>Pezizomycotina</taxon>
        <taxon>Eurotiomycetes</taxon>
        <taxon>Eurotiomycetidae</taxon>
        <taxon>Onygenales</taxon>
        <taxon>Ajellomycetaceae</taxon>
        <taxon>Histoplasma</taxon>
    </lineage>
</organism>
<evidence type="ECO:0000313" key="1">
    <source>
        <dbReference type="EMBL" id="QSS59905.1"/>
    </source>
</evidence>
<reference evidence="1" key="1">
    <citation type="submission" date="2021-01" db="EMBL/GenBank/DDBJ databases">
        <title>Chromosome-level genome assembly of a human fungal pathogen reveals clustering of transcriptionally co-regulated genes.</title>
        <authorList>
            <person name="Voorhies M."/>
            <person name="Cohen S."/>
            <person name="Shea T.P."/>
            <person name="Petrus S."/>
            <person name="Munoz J.F."/>
            <person name="Poplawski S."/>
            <person name="Goldman W.E."/>
            <person name="Michael T."/>
            <person name="Cuomo C.A."/>
            <person name="Sil A."/>
            <person name="Beyhan S."/>
        </authorList>
    </citation>
    <scope>NUCLEOTIDE SEQUENCE</scope>
    <source>
        <strain evidence="1">WU24</strain>
    </source>
</reference>
<protein>
    <submittedName>
        <fullName evidence="1">Uncharacterized protein</fullName>
    </submittedName>
</protein>
<evidence type="ECO:0000313" key="2">
    <source>
        <dbReference type="Proteomes" id="UP000663671"/>
    </source>
</evidence>
<dbReference type="AlphaFoldDB" id="A0A8A1M2T2"/>
<proteinExistence type="predicted"/>
<dbReference type="Proteomes" id="UP000663671">
    <property type="component" value="Chromosome 4"/>
</dbReference>
<dbReference type="VEuPathDB" id="FungiDB:I7I51_04701"/>
<accession>A0A8A1M2T2</accession>